<keyword evidence="5" id="KW-1185">Reference proteome</keyword>
<sequence length="222" mass="25541">MVEEGSSCCTLDRHDESPNQAIVTSVGTTDYQQDWPFIKRSPIWATITSLDLYQTHPQKPHFSPLKKSNEVSREGLAIAHMMTFANLVQSLSDLQLTDPIGIINNRLETLVDLETHGFDVGAIRGRLNELLALKSKAGLHEEKLKKVEVEIEKCNQEKRVEDTKMEELEVKMQELREMMVQCVKMKKVKEEEVMRMQSNLHVVHDQMRDWELAFKKLAVTPL</sequence>
<reference evidence="4" key="1">
    <citation type="journal article" date="2023" name="bioRxiv">
        <title>Improved chromosome-level genome assembly for marigold (Tagetes erecta).</title>
        <authorList>
            <person name="Jiang F."/>
            <person name="Yuan L."/>
            <person name="Wang S."/>
            <person name="Wang H."/>
            <person name="Xu D."/>
            <person name="Wang A."/>
            <person name="Fan W."/>
        </authorList>
    </citation>
    <scope>NUCLEOTIDE SEQUENCE</scope>
    <source>
        <strain evidence="4">WSJ</strain>
        <tissue evidence="4">Leaf</tissue>
    </source>
</reference>
<proteinExistence type="predicted"/>
<organism evidence="4 5">
    <name type="scientific">Tagetes erecta</name>
    <name type="common">African marigold</name>
    <dbReference type="NCBI Taxonomy" id="13708"/>
    <lineage>
        <taxon>Eukaryota</taxon>
        <taxon>Viridiplantae</taxon>
        <taxon>Streptophyta</taxon>
        <taxon>Embryophyta</taxon>
        <taxon>Tracheophyta</taxon>
        <taxon>Spermatophyta</taxon>
        <taxon>Magnoliopsida</taxon>
        <taxon>eudicotyledons</taxon>
        <taxon>Gunneridae</taxon>
        <taxon>Pentapetalae</taxon>
        <taxon>asterids</taxon>
        <taxon>campanulids</taxon>
        <taxon>Asterales</taxon>
        <taxon>Asteraceae</taxon>
        <taxon>Asteroideae</taxon>
        <taxon>Heliantheae alliance</taxon>
        <taxon>Tageteae</taxon>
        <taxon>Tagetes</taxon>
    </lineage>
</organism>
<dbReference type="Proteomes" id="UP001229421">
    <property type="component" value="Unassembled WGS sequence"/>
</dbReference>
<evidence type="ECO:0000256" key="1">
    <source>
        <dbReference type="ARBA" id="ARBA00022448"/>
    </source>
</evidence>
<name>A0AAD8KUQ2_TARER</name>
<comment type="caution">
    <text evidence="4">The sequence shown here is derived from an EMBL/GenBank/DDBJ whole genome shotgun (WGS) entry which is preliminary data.</text>
</comment>
<accession>A0AAD8KUQ2</accession>
<dbReference type="AlphaFoldDB" id="A0AAD8KUQ2"/>
<gene>
    <name evidence="4" type="ORF">QVD17_15334</name>
</gene>
<keyword evidence="1" id="KW-0813">Transport</keyword>
<protein>
    <submittedName>
        <fullName evidence="4">Uncharacterized protein</fullName>
    </submittedName>
</protein>
<evidence type="ECO:0000313" key="4">
    <source>
        <dbReference type="EMBL" id="KAK1426657.1"/>
    </source>
</evidence>
<keyword evidence="2" id="KW-0341">Growth regulation</keyword>
<evidence type="ECO:0000313" key="5">
    <source>
        <dbReference type="Proteomes" id="UP001229421"/>
    </source>
</evidence>
<dbReference type="InterPro" id="IPR007930">
    <property type="entry name" value="DUF724"/>
</dbReference>
<feature type="coiled-coil region" evidence="3">
    <location>
        <begin position="137"/>
        <end position="185"/>
    </location>
</feature>
<keyword evidence="3" id="KW-0175">Coiled coil</keyword>
<evidence type="ECO:0000256" key="2">
    <source>
        <dbReference type="ARBA" id="ARBA00022604"/>
    </source>
</evidence>
<dbReference type="Pfam" id="PF05266">
    <property type="entry name" value="DUF724"/>
    <property type="match status" value="1"/>
</dbReference>
<dbReference type="EMBL" id="JAUHHV010000004">
    <property type="protein sequence ID" value="KAK1426657.1"/>
    <property type="molecule type" value="Genomic_DNA"/>
</dbReference>
<evidence type="ECO:0000256" key="3">
    <source>
        <dbReference type="SAM" id="Coils"/>
    </source>
</evidence>